<gene>
    <name evidence="1" type="ORF">UFOVP239_29</name>
</gene>
<organism evidence="1">
    <name type="scientific">uncultured Caudovirales phage</name>
    <dbReference type="NCBI Taxonomy" id="2100421"/>
    <lineage>
        <taxon>Viruses</taxon>
        <taxon>Duplodnaviria</taxon>
        <taxon>Heunggongvirae</taxon>
        <taxon>Uroviricota</taxon>
        <taxon>Caudoviricetes</taxon>
        <taxon>Peduoviridae</taxon>
        <taxon>Maltschvirus</taxon>
        <taxon>Maltschvirus maltsch</taxon>
    </lineage>
</organism>
<protein>
    <submittedName>
        <fullName evidence="1">Uncharacterized protein</fullName>
    </submittedName>
</protein>
<dbReference type="EMBL" id="LR798278">
    <property type="protein sequence ID" value="CAB5220010.1"/>
    <property type="molecule type" value="Genomic_DNA"/>
</dbReference>
<name>A0A6J7WQG9_9CAUD</name>
<evidence type="ECO:0000313" key="1">
    <source>
        <dbReference type="EMBL" id="CAB5220010.1"/>
    </source>
</evidence>
<reference evidence="1" key="1">
    <citation type="submission" date="2020-05" db="EMBL/GenBank/DDBJ databases">
        <authorList>
            <person name="Chiriac C."/>
            <person name="Salcher M."/>
            <person name="Ghai R."/>
            <person name="Kavagutti S V."/>
        </authorList>
    </citation>
    <scope>NUCLEOTIDE SEQUENCE</scope>
</reference>
<sequence>MNKLQQAAQQALEFLEALGENYWLDRQGVMAALREALAEPEQKPVAHCTLEQLAWLQRVVPSTSTIGLYISPPQHKPLKDGSIDCLFGLNHFHTIEKAHGIGGKE</sequence>
<proteinExistence type="predicted"/>
<accession>A0A6J7WQG9</accession>